<dbReference type="GO" id="GO:0003997">
    <property type="term" value="F:acyl-CoA oxidase activity"/>
    <property type="evidence" value="ECO:0007669"/>
    <property type="project" value="UniProtKB-EC"/>
</dbReference>
<comment type="catalytic activity">
    <reaction evidence="1">
        <text>a 2,3-saturated acyl-CoA + O2 = a (2E)-enoyl-CoA + H2O2</text>
        <dbReference type="Rhea" id="RHEA:38959"/>
        <dbReference type="ChEBI" id="CHEBI:15379"/>
        <dbReference type="ChEBI" id="CHEBI:16240"/>
        <dbReference type="ChEBI" id="CHEBI:58856"/>
        <dbReference type="ChEBI" id="CHEBI:65111"/>
        <dbReference type="EC" id="1.3.3.6"/>
    </reaction>
</comment>
<evidence type="ECO:0000256" key="9">
    <source>
        <dbReference type="ARBA" id="ARBA00023002"/>
    </source>
</evidence>
<feature type="domain" description="Acyl-coenzyme A oxidase N-terminal" evidence="16">
    <location>
        <begin position="54"/>
        <end position="177"/>
    </location>
</feature>
<dbReference type="InterPro" id="IPR037069">
    <property type="entry name" value="AcylCoA_DH/ox_N_sf"/>
</dbReference>
<keyword evidence="9" id="KW-0560">Oxidoreductase</keyword>
<reference evidence="18 19" key="1">
    <citation type="submission" date="2023-03" db="EMBL/GenBank/DDBJ databases">
        <title>Genome sequence of Lichtheimia ornata CBS 291.66.</title>
        <authorList>
            <person name="Mohabir J.T."/>
            <person name="Shea T.P."/>
            <person name="Kurbessoian T."/>
            <person name="Berby B."/>
            <person name="Fontaine J."/>
            <person name="Livny J."/>
            <person name="Gnirke A."/>
            <person name="Stajich J.E."/>
            <person name="Cuomo C.A."/>
        </authorList>
    </citation>
    <scope>NUCLEOTIDE SEQUENCE [LARGE SCALE GENOMIC DNA]</scope>
    <source>
        <strain evidence="18">CBS 291.66</strain>
    </source>
</reference>
<evidence type="ECO:0000256" key="8">
    <source>
        <dbReference type="ARBA" id="ARBA00022832"/>
    </source>
</evidence>
<keyword evidence="10" id="KW-0443">Lipid metabolism</keyword>
<dbReference type="RefSeq" id="XP_058338440.1">
    <property type="nucleotide sequence ID" value="XM_058490828.1"/>
</dbReference>
<evidence type="ECO:0000256" key="5">
    <source>
        <dbReference type="ARBA" id="ARBA00006288"/>
    </source>
</evidence>
<feature type="domain" description="Acyl-CoA oxidase C-alpha1" evidence="17">
    <location>
        <begin position="319"/>
        <end position="478"/>
    </location>
</feature>
<keyword evidence="6 12" id="KW-0285">Flavoprotein</keyword>
<dbReference type="PANTHER" id="PTHR10909">
    <property type="entry name" value="ELECTRON TRANSPORT OXIDOREDUCTASE"/>
    <property type="match status" value="1"/>
</dbReference>
<evidence type="ECO:0000313" key="18">
    <source>
        <dbReference type="EMBL" id="KAJ8653526.1"/>
    </source>
</evidence>
<feature type="domain" description="Acyl-CoA oxidase C-terminal" evidence="14">
    <location>
        <begin position="543"/>
        <end position="699"/>
    </location>
</feature>
<protein>
    <recommendedName>
        <fullName evidence="12">Acyl-coenzyme A oxidase</fullName>
    </recommendedName>
</protein>
<evidence type="ECO:0000256" key="7">
    <source>
        <dbReference type="ARBA" id="ARBA00022827"/>
    </source>
</evidence>
<dbReference type="SUPFAM" id="SSF56645">
    <property type="entry name" value="Acyl-CoA dehydrogenase NM domain-like"/>
    <property type="match status" value="1"/>
</dbReference>
<evidence type="ECO:0000256" key="10">
    <source>
        <dbReference type="ARBA" id="ARBA00023098"/>
    </source>
</evidence>
<evidence type="ECO:0000259" key="16">
    <source>
        <dbReference type="Pfam" id="PF14749"/>
    </source>
</evidence>
<comment type="similarity">
    <text evidence="5 12">Belongs to the acyl-CoA oxidase family.</text>
</comment>
<dbReference type="InterPro" id="IPR055060">
    <property type="entry name" value="ACOX_C_alpha1"/>
</dbReference>
<dbReference type="Pfam" id="PF02770">
    <property type="entry name" value="Acyl-CoA_dh_M"/>
    <property type="match status" value="1"/>
</dbReference>
<dbReference type="EMBL" id="JARTCD010000077">
    <property type="protein sequence ID" value="KAJ8653526.1"/>
    <property type="molecule type" value="Genomic_DNA"/>
</dbReference>
<feature type="binding site" evidence="13">
    <location>
        <position position="222"/>
    </location>
    <ligand>
        <name>FAD</name>
        <dbReference type="ChEBI" id="CHEBI:57692"/>
    </ligand>
</feature>
<keyword evidence="19" id="KW-1185">Reference proteome</keyword>
<name>A0AAD7XUP6_9FUNG</name>
<dbReference type="InterPro" id="IPR029320">
    <property type="entry name" value="Acyl-CoA_ox_N"/>
</dbReference>
<evidence type="ECO:0000256" key="4">
    <source>
        <dbReference type="ARBA" id="ARBA00004846"/>
    </source>
</evidence>
<evidence type="ECO:0000256" key="2">
    <source>
        <dbReference type="ARBA" id="ARBA00001974"/>
    </source>
</evidence>
<dbReference type="SUPFAM" id="SSF47203">
    <property type="entry name" value="Acyl-CoA dehydrogenase C-terminal domain-like"/>
    <property type="match status" value="2"/>
</dbReference>
<dbReference type="Pfam" id="PF22924">
    <property type="entry name" value="ACOX_C_alpha1"/>
    <property type="match status" value="1"/>
</dbReference>
<dbReference type="InterPro" id="IPR009100">
    <property type="entry name" value="AcylCoA_DH/oxidase_NM_dom_sf"/>
</dbReference>
<evidence type="ECO:0000259" key="15">
    <source>
        <dbReference type="Pfam" id="PF02770"/>
    </source>
</evidence>
<evidence type="ECO:0000259" key="14">
    <source>
        <dbReference type="Pfam" id="PF01756"/>
    </source>
</evidence>
<evidence type="ECO:0000256" key="12">
    <source>
        <dbReference type="PIRNR" id="PIRNR000168"/>
    </source>
</evidence>
<evidence type="ECO:0000256" key="1">
    <source>
        <dbReference type="ARBA" id="ARBA00001201"/>
    </source>
</evidence>
<organism evidence="18 19">
    <name type="scientific">Lichtheimia ornata</name>
    <dbReference type="NCBI Taxonomy" id="688661"/>
    <lineage>
        <taxon>Eukaryota</taxon>
        <taxon>Fungi</taxon>
        <taxon>Fungi incertae sedis</taxon>
        <taxon>Mucoromycota</taxon>
        <taxon>Mucoromycotina</taxon>
        <taxon>Mucoromycetes</taxon>
        <taxon>Mucorales</taxon>
        <taxon>Lichtheimiaceae</taxon>
        <taxon>Lichtheimia</taxon>
    </lineage>
</organism>
<dbReference type="Pfam" id="PF14749">
    <property type="entry name" value="Acyl-CoA_ox_N"/>
    <property type="match status" value="1"/>
</dbReference>
<dbReference type="InterPro" id="IPR046373">
    <property type="entry name" value="Acyl-CoA_Oxase/DH_mid-dom_sf"/>
</dbReference>
<keyword evidence="8" id="KW-0276">Fatty acid metabolism</keyword>
<dbReference type="PIRSF" id="PIRSF000168">
    <property type="entry name" value="Acyl-CoA_oxidase"/>
    <property type="match status" value="1"/>
</dbReference>
<dbReference type="GO" id="GO:0071949">
    <property type="term" value="F:FAD binding"/>
    <property type="evidence" value="ECO:0007669"/>
    <property type="project" value="InterPro"/>
</dbReference>
<feature type="binding site" evidence="13">
    <location>
        <position position="183"/>
    </location>
    <ligand>
        <name>FAD</name>
        <dbReference type="ChEBI" id="CHEBI:57692"/>
    </ligand>
</feature>
<evidence type="ECO:0000256" key="6">
    <source>
        <dbReference type="ARBA" id="ARBA00022630"/>
    </source>
</evidence>
<comment type="caution">
    <text evidence="18">The sequence shown here is derived from an EMBL/GenBank/DDBJ whole genome shotgun (WGS) entry which is preliminary data.</text>
</comment>
<dbReference type="InterPro" id="IPR036250">
    <property type="entry name" value="AcylCo_DH-like_C"/>
</dbReference>
<dbReference type="Gene3D" id="1.10.540.10">
    <property type="entry name" value="Acyl-CoA dehydrogenase/oxidase, N-terminal domain"/>
    <property type="match status" value="1"/>
</dbReference>
<keyword evidence="11" id="KW-0576">Peroxisome</keyword>
<proteinExistence type="inferred from homology"/>
<evidence type="ECO:0000256" key="3">
    <source>
        <dbReference type="ARBA" id="ARBA00004275"/>
    </source>
</evidence>
<keyword evidence="7 12" id="KW-0274">FAD</keyword>
<feature type="domain" description="Acyl-CoA oxidase/dehydrogenase middle" evidence="15">
    <location>
        <begin position="179"/>
        <end position="289"/>
    </location>
</feature>
<comment type="pathway">
    <text evidence="4">Lipid metabolism; peroxisomal fatty acid beta-oxidation.</text>
</comment>
<dbReference type="GO" id="GO:0005777">
    <property type="term" value="C:peroxisome"/>
    <property type="evidence" value="ECO:0007669"/>
    <property type="project" value="UniProtKB-SubCell"/>
</dbReference>
<dbReference type="GeneID" id="83218256"/>
<dbReference type="InterPro" id="IPR002655">
    <property type="entry name" value="Acyl-CoA_oxidase_C"/>
</dbReference>
<comment type="subcellular location">
    <subcellularLocation>
        <location evidence="3">Peroxisome</location>
    </subcellularLocation>
</comment>
<evidence type="ECO:0000313" key="19">
    <source>
        <dbReference type="Proteomes" id="UP001234581"/>
    </source>
</evidence>
<dbReference type="Gene3D" id="1.20.140.10">
    <property type="entry name" value="Butyryl-CoA Dehydrogenase, subunit A, domain 3"/>
    <property type="match status" value="2"/>
</dbReference>
<dbReference type="InterPro" id="IPR006091">
    <property type="entry name" value="Acyl-CoA_Oxase/DH_mid-dom"/>
</dbReference>
<dbReference type="Gene3D" id="2.40.110.10">
    <property type="entry name" value="Butyryl-CoA Dehydrogenase, subunit A, domain 2"/>
    <property type="match status" value="1"/>
</dbReference>
<dbReference type="InterPro" id="IPR012258">
    <property type="entry name" value="Acyl-CoA_oxidase"/>
</dbReference>
<dbReference type="GO" id="GO:0033540">
    <property type="term" value="P:fatty acid beta-oxidation using acyl-CoA oxidase"/>
    <property type="evidence" value="ECO:0007669"/>
    <property type="project" value="TreeGrafter"/>
</dbReference>
<dbReference type="AlphaFoldDB" id="A0AAD7XUP6"/>
<dbReference type="Proteomes" id="UP001234581">
    <property type="component" value="Unassembled WGS sequence"/>
</dbReference>
<evidence type="ECO:0000256" key="13">
    <source>
        <dbReference type="PIRSR" id="PIRSR000168-2"/>
    </source>
</evidence>
<dbReference type="Pfam" id="PF01756">
    <property type="entry name" value="ACOX"/>
    <property type="match status" value="1"/>
</dbReference>
<evidence type="ECO:0000259" key="17">
    <source>
        <dbReference type="Pfam" id="PF22924"/>
    </source>
</evidence>
<dbReference type="GO" id="GO:0055088">
    <property type="term" value="P:lipid homeostasis"/>
    <property type="evidence" value="ECO:0007669"/>
    <property type="project" value="TreeGrafter"/>
</dbReference>
<sequence>MTIPIQQSTDANAKAAAARLAQLKQQLTFTPSSMSLQAPTDMANERAAAKFDILTMAHFWAGGERDYRLLQQAFKLIKVDPELVVQPPRNILELSRSEAREFTMGQIYRAVQLLKDPVIKSQEGLPEAIFMALTQYSESYSMRIGVHKALFRNVLLMLGSDEQRDTWLPAVDNYEILGCFAMTELGHSSALRDIETTATYDQSTDEFVIHSPTITSTKWWIGMAGQSATHTMVIAQTYINGKHVGHNWFIVQLRDRATGELMPNVQAGDIGHKVGRSGLDNGWIQFQKVRTPRTNMLARWTQLDRDGTYTPAPSPALMYATLIPERVMLVANTLGMITQAVTIATRYGVVRRQGHRNQQIMDYQSHYGKLVPAIAFSYMVRSAITTMDERFKILTAGGNMDPVVYINHMSEMHAISACMKGLTGWYGTDILETCRRACGGHAYSAYNAIGQIIDDWGVLTTGGGDNVVMLQQTAKILIHQLKQKIEDDEYPELLFKSSTHYIKHAKDYLASPVWNVRDVRSCVQDLSLIEHCLYAILVKRLNSIRLALDNGASQEDLLLESVRVAEMHAAVFLYADALTKFDHWNASLKDQDSANMLRRMTSLWGFHVLLTYSDQGFKEGYLTAEQVKGVEREYLQSCKALRNQVIGLTDAWAYPDFVLKAPIAKYDGNIYEAYFDTLLMAPGSTGVPSYHKTYIKPLTDAN</sequence>
<gene>
    <name evidence="18" type="ORF">O0I10_010854</name>
</gene>
<dbReference type="FunFam" id="2.40.110.10:FF:000003">
    <property type="entry name" value="Acyl-coenzyme A oxidase"/>
    <property type="match status" value="1"/>
</dbReference>
<dbReference type="GO" id="GO:0005504">
    <property type="term" value="F:fatty acid binding"/>
    <property type="evidence" value="ECO:0007669"/>
    <property type="project" value="TreeGrafter"/>
</dbReference>
<evidence type="ECO:0000256" key="11">
    <source>
        <dbReference type="ARBA" id="ARBA00023140"/>
    </source>
</evidence>
<accession>A0AAD7XUP6</accession>
<comment type="cofactor">
    <cofactor evidence="2">
        <name>FAD</name>
        <dbReference type="ChEBI" id="CHEBI:57692"/>
    </cofactor>
</comment>